<keyword evidence="7" id="KW-0413">Isomerase</keyword>
<evidence type="ECO:0000259" key="11">
    <source>
        <dbReference type="Pfam" id="PF00085"/>
    </source>
</evidence>
<keyword evidence="6" id="KW-0256">Endoplasmic reticulum</keyword>
<comment type="function">
    <text evidence="2">Participates in the folding of proteins containing disulfide bonds, may be involved in glycosylation, prolyl hydroxylation and triglyceride transfer.</text>
</comment>
<dbReference type="Gene3D" id="3.40.30.10">
    <property type="entry name" value="Glutaredoxin"/>
    <property type="match status" value="4"/>
</dbReference>
<dbReference type="Pfam" id="PF13848">
    <property type="entry name" value="Thioredoxin_6"/>
    <property type="match status" value="1"/>
</dbReference>
<dbReference type="CDD" id="cd02982">
    <property type="entry name" value="PDI_b'_family"/>
    <property type="match status" value="1"/>
</dbReference>
<reference evidence="13" key="1">
    <citation type="journal article" date="2012" name="Mol. Plant Microbe Interact.">
        <title>A highly conserved effector in Fusarium oxysporum is required for full virulence on Arabidopsis.</title>
        <authorList>
            <person name="Thatcher L.F."/>
            <person name="Gardiner D.M."/>
            <person name="Kazan K."/>
            <person name="Manners J."/>
        </authorList>
    </citation>
    <scope>NUCLEOTIDE SEQUENCE [LARGE SCALE GENOMIC DNA]</scope>
    <source>
        <strain evidence="13">Fo5176</strain>
    </source>
</reference>
<dbReference type="EnsemblFungi" id="FOXG_08898T0">
    <property type="protein sequence ID" value="FOXG_08898P0"/>
    <property type="gene ID" value="FOXG_08898"/>
</dbReference>
<dbReference type="SUPFAM" id="SSF52833">
    <property type="entry name" value="Thioredoxin-like"/>
    <property type="match status" value="4"/>
</dbReference>
<dbReference type="CDD" id="cd02961">
    <property type="entry name" value="PDI_a_family"/>
    <property type="match status" value="1"/>
</dbReference>
<reference evidence="12" key="2">
    <citation type="submission" date="2025-08" db="UniProtKB">
        <authorList>
            <consortium name="EnsemblFungi"/>
        </authorList>
    </citation>
    <scope>IDENTIFICATION</scope>
    <source>
        <strain evidence="12">4287 / CBS 123668 / FGSC 9935 / NRRL 34936</strain>
    </source>
</reference>
<organism evidence="12 13">
    <name type="scientific">Fusarium oxysporum (strain Fo5176)</name>
    <name type="common">Fusarium vascular wilt</name>
    <dbReference type="NCBI Taxonomy" id="660025"/>
    <lineage>
        <taxon>Eukaryota</taxon>
        <taxon>Fungi</taxon>
        <taxon>Dikarya</taxon>
        <taxon>Ascomycota</taxon>
        <taxon>Pezizomycotina</taxon>
        <taxon>Sordariomycetes</taxon>
        <taxon>Hypocreomycetidae</taxon>
        <taxon>Hypocreales</taxon>
        <taxon>Nectriaceae</taxon>
        <taxon>Fusarium</taxon>
        <taxon>Fusarium oxysporum species complex</taxon>
    </lineage>
</organism>
<feature type="domain" description="Thioredoxin" evidence="11">
    <location>
        <begin position="26"/>
        <end position="98"/>
    </location>
</feature>
<keyword evidence="10" id="KW-0732">Signal</keyword>
<dbReference type="Proteomes" id="UP000002489">
    <property type="component" value="Unassembled WGS sequence"/>
</dbReference>
<feature type="signal peptide" evidence="10">
    <location>
        <begin position="1"/>
        <end position="19"/>
    </location>
</feature>
<keyword evidence="8" id="KW-0676">Redox-active center</keyword>
<evidence type="ECO:0000256" key="3">
    <source>
        <dbReference type="ARBA" id="ARBA00004319"/>
    </source>
</evidence>
<proteinExistence type="inferred from homology"/>
<evidence type="ECO:0000256" key="2">
    <source>
        <dbReference type="ARBA" id="ARBA00002692"/>
    </source>
</evidence>
<evidence type="ECO:0000313" key="13">
    <source>
        <dbReference type="Proteomes" id="UP000002489"/>
    </source>
</evidence>
<evidence type="ECO:0000256" key="4">
    <source>
        <dbReference type="ARBA" id="ARBA00006347"/>
    </source>
</evidence>
<dbReference type="Pfam" id="PF00085">
    <property type="entry name" value="Thioredoxin"/>
    <property type="match status" value="1"/>
</dbReference>
<dbReference type="InterPro" id="IPR036249">
    <property type="entry name" value="Thioredoxin-like_sf"/>
</dbReference>
<evidence type="ECO:0000256" key="7">
    <source>
        <dbReference type="ARBA" id="ARBA00023235"/>
    </source>
</evidence>
<evidence type="ECO:0000256" key="9">
    <source>
        <dbReference type="ARBA" id="ARBA00039846"/>
    </source>
</evidence>
<protein>
    <recommendedName>
        <fullName evidence="9">Protein disulfide-isomerase</fullName>
        <ecNumber evidence="5">5.3.4.1</ecNumber>
    </recommendedName>
</protein>
<dbReference type="GO" id="GO:0034976">
    <property type="term" value="P:response to endoplasmic reticulum stress"/>
    <property type="evidence" value="ECO:0007669"/>
    <property type="project" value="TreeGrafter"/>
</dbReference>
<accession>A0A0D2XY27</accession>
<evidence type="ECO:0000256" key="5">
    <source>
        <dbReference type="ARBA" id="ARBA00012723"/>
    </source>
</evidence>
<comment type="subcellular location">
    <subcellularLocation>
        <location evidence="3">Endoplasmic reticulum lumen</location>
    </subcellularLocation>
</comment>
<comment type="catalytic activity">
    <reaction evidence="1">
        <text>Catalyzes the rearrangement of -S-S- bonds in proteins.</text>
        <dbReference type="EC" id="5.3.4.1"/>
    </reaction>
</comment>
<dbReference type="AlphaFoldDB" id="A0A0D2XY27"/>
<name>A0A0D2XY27_FUSOF</name>
<dbReference type="GO" id="GO:0005788">
    <property type="term" value="C:endoplasmic reticulum lumen"/>
    <property type="evidence" value="ECO:0007669"/>
    <property type="project" value="UniProtKB-SubCell"/>
</dbReference>
<dbReference type="EC" id="5.3.4.1" evidence="5"/>
<dbReference type="PANTHER" id="PTHR18929">
    <property type="entry name" value="PROTEIN DISULFIDE ISOMERASE"/>
    <property type="match status" value="1"/>
</dbReference>
<dbReference type="STRING" id="426428.A0A0D2XY27"/>
<dbReference type="CDD" id="cd02981">
    <property type="entry name" value="PDI_b_family"/>
    <property type="match status" value="1"/>
</dbReference>
<evidence type="ECO:0000256" key="10">
    <source>
        <dbReference type="SAM" id="SignalP"/>
    </source>
</evidence>
<sequence length="387" mass="43547">MFFPTNALILLTYGTFVWTHSVRDLGAQDFFDLVHSDTIALVLFVTPGCGKCDEITTQFEQASDLSPKASFARVDCSTEGKVCDDVKVLHVPELVYYRLLLLIERQHGPAVTELSDANYDEFLSTDCVSIVAFINDQDEDSIEVYTQVAEKLRGEYAFAITHKSSRANDEGITRPAIMLVSTFDERRSSYEGPFEYESLEMFIQKHGTPLIGELHPEVYASISEVIQPDPQILVPSLTERDHLVDSLYPLARRYANVLTFVTVDTSRYPQRAAMLNLADGIKLGFAIEDVISAEKFPLKSKPVNAESITTFVKDFVAGKLKPEVRSQPAPEKQQGLCLELVGHTFRETAFDETRDVLVEFYTPWCDYCLELPNAEAVPSWWTPPGYI</sequence>
<evidence type="ECO:0000313" key="12">
    <source>
        <dbReference type="EnsemblFungi" id="FOXG_08898P0"/>
    </source>
</evidence>
<dbReference type="PANTHER" id="PTHR18929:SF132">
    <property type="entry name" value="PROTEIN DISULFIDE-ISOMERASE A3"/>
    <property type="match status" value="1"/>
</dbReference>
<evidence type="ECO:0000256" key="8">
    <source>
        <dbReference type="ARBA" id="ARBA00023284"/>
    </source>
</evidence>
<dbReference type="InterPro" id="IPR013766">
    <property type="entry name" value="Thioredoxin_domain"/>
</dbReference>
<evidence type="ECO:0000256" key="1">
    <source>
        <dbReference type="ARBA" id="ARBA00001182"/>
    </source>
</evidence>
<comment type="similarity">
    <text evidence="4">Belongs to the protein disulfide isomerase family.</text>
</comment>
<dbReference type="GO" id="GO:0003756">
    <property type="term" value="F:protein disulfide isomerase activity"/>
    <property type="evidence" value="ECO:0007669"/>
    <property type="project" value="UniProtKB-EC"/>
</dbReference>
<dbReference type="GO" id="GO:0006457">
    <property type="term" value="P:protein folding"/>
    <property type="evidence" value="ECO:0007669"/>
    <property type="project" value="TreeGrafter"/>
</dbReference>
<evidence type="ECO:0000256" key="6">
    <source>
        <dbReference type="ARBA" id="ARBA00022824"/>
    </source>
</evidence>
<feature type="chain" id="PRO_5002256315" description="Protein disulfide-isomerase" evidence="10">
    <location>
        <begin position="20"/>
        <end position="387"/>
    </location>
</feature>